<protein>
    <recommendedName>
        <fullName evidence="2">phosphoribosylamine--glycine ligase</fullName>
        <ecNumber evidence="2">6.3.4.13</ecNumber>
    </recommendedName>
    <alternativeName>
        <fullName evidence="8">Glycinamide ribonucleotide synthetase</fullName>
    </alternativeName>
    <alternativeName>
        <fullName evidence="9">Phosphoribosylglycinamide synthetase</fullName>
    </alternativeName>
</protein>
<dbReference type="InterPro" id="IPR020561">
    <property type="entry name" value="PRibGlycinamid_synth_ATP-grasp"/>
</dbReference>
<accession>A0A2Z4AH13</accession>
<dbReference type="SMART" id="SM01209">
    <property type="entry name" value="GARS_A"/>
    <property type="match status" value="1"/>
</dbReference>
<proteinExistence type="inferred from homology"/>
<feature type="domain" description="ATP-grasp" evidence="11">
    <location>
        <begin position="111"/>
        <end position="320"/>
    </location>
</feature>
<dbReference type="GO" id="GO:0006189">
    <property type="term" value="P:'de novo' IMP biosynthetic process"/>
    <property type="evidence" value="ECO:0007669"/>
    <property type="project" value="UniProtKB-UniPathway"/>
</dbReference>
<dbReference type="PANTHER" id="PTHR43472:SF1">
    <property type="entry name" value="PHOSPHORIBOSYLAMINE--GLYCINE LIGASE, CHLOROPLASTIC"/>
    <property type="match status" value="1"/>
</dbReference>
<evidence type="ECO:0000256" key="1">
    <source>
        <dbReference type="ARBA" id="ARBA00005174"/>
    </source>
</evidence>
<dbReference type="EMBL" id="CP029803">
    <property type="protein sequence ID" value="AWT60446.1"/>
    <property type="molecule type" value="Genomic_DNA"/>
</dbReference>
<comment type="similarity">
    <text evidence="7">Belongs to the GARS family.</text>
</comment>
<evidence type="ECO:0000256" key="9">
    <source>
        <dbReference type="ARBA" id="ARBA00042864"/>
    </source>
</evidence>
<dbReference type="InterPro" id="IPR000115">
    <property type="entry name" value="PRibGlycinamide_synth"/>
</dbReference>
<dbReference type="AlphaFoldDB" id="A0A2Z4AH13"/>
<dbReference type="InterPro" id="IPR011054">
    <property type="entry name" value="Rudment_hybrid_motif"/>
</dbReference>
<evidence type="ECO:0000256" key="8">
    <source>
        <dbReference type="ARBA" id="ARBA00042242"/>
    </source>
</evidence>
<dbReference type="GO" id="GO:0046872">
    <property type="term" value="F:metal ion binding"/>
    <property type="evidence" value="ECO:0007669"/>
    <property type="project" value="InterPro"/>
</dbReference>
<evidence type="ECO:0000256" key="4">
    <source>
        <dbReference type="ARBA" id="ARBA00022741"/>
    </source>
</evidence>
<dbReference type="InterPro" id="IPR013815">
    <property type="entry name" value="ATP_grasp_subdomain_1"/>
</dbReference>
<dbReference type="Gene3D" id="3.40.50.20">
    <property type="match status" value="1"/>
</dbReference>
<evidence type="ECO:0000256" key="5">
    <source>
        <dbReference type="ARBA" id="ARBA00022755"/>
    </source>
</evidence>
<sequence length="442" mass="47348">MSVILLVGSSAREHAIARAIRKSPQTSSICCFASANNPGIQSIATSYEVGNINDPNEVVRFGMQCGAKLAVIGPEAPLENGVSDALWNSGIPCVGPKKALARIETSKGFTRRLLETSSITVNPAFKAFENIDGAEEYLQQLGDSYVVKYDGLMGGKGVKVAGEHLHSHNEALEYCSQLVKSGGGFLIEEKLLGVEFSLMSFCDGKTIVHAPPVQDHKRAFVGDTGPNTGGMGSYSGPNLSLPFLSESDIREAQEINSRTIEALSRECGQPYLGILYGGFIATANDIRLIEYNARFGDPEALNILTLLESDFLVLCEAIISGTLGNIDLTFSTAATVCKYAVPNGYPDSPVQGKKIDISNVRDLDLISYGAVNQLDDEIFITGSRSLAVTAAAASLAEAEFIVEEELSRIGGPLFHREDIGTPALIESYVIKLNNLRCKNVSQ</sequence>
<evidence type="ECO:0000256" key="2">
    <source>
        <dbReference type="ARBA" id="ARBA00013255"/>
    </source>
</evidence>
<gene>
    <name evidence="12" type="primary">purD</name>
    <name evidence="12" type="ORF">DF168_01660</name>
</gene>
<evidence type="ECO:0000259" key="11">
    <source>
        <dbReference type="PROSITE" id="PS50975"/>
    </source>
</evidence>
<dbReference type="SUPFAM" id="SSF52440">
    <property type="entry name" value="PreATP-grasp domain"/>
    <property type="match status" value="1"/>
</dbReference>
<dbReference type="GO" id="GO:0005524">
    <property type="term" value="F:ATP binding"/>
    <property type="evidence" value="ECO:0007669"/>
    <property type="project" value="UniProtKB-UniRule"/>
</dbReference>
<dbReference type="Pfam" id="PF02843">
    <property type="entry name" value="GARS_C"/>
    <property type="match status" value="1"/>
</dbReference>
<keyword evidence="5" id="KW-0658">Purine biosynthesis</keyword>
<dbReference type="UniPathway" id="UPA00074">
    <property type="reaction ID" value="UER00125"/>
</dbReference>
<dbReference type="InterPro" id="IPR016185">
    <property type="entry name" value="PreATP-grasp_dom_sf"/>
</dbReference>
<evidence type="ECO:0000256" key="10">
    <source>
        <dbReference type="PROSITE-ProRule" id="PRU00409"/>
    </source>
</evidence>
<dbReference type="GO" id="GO:0009113">
    <property type="term" value="P:purine nucleobase biosynthetic process"/>
    <property type="evidence" value="ECO:0007669"/>
    <property type="project" value="InterPro"/>
</dbReference>
<dbReference type="Gene3D" id="3.90.600.10">
    <property type="entry name" value="Phosphoribosylglycinamide synthetase, C-terminal domain"/>
    <property type="match status" value="1"/>
</dbReference>
<evidence type="ECO:0000256" key="6">
    <source>
        <dbReference type="ARBA" id="ARBA00022840"/>
    </source>
</evidence>
<dbReference type="KEGG" id="mtar:DF168_01660"/>
<organism evidence="12 13">
    <name type="scientific">Candidatus Moanibacter tarae</name>
    <dbReference type="NCBI Taxonomy" id="2200854"/>
    <lineage>
        <taxon>Bacteria</taxon>
        <taxon>Pseudomonadati</taxon>
        <taxon>Verrucomicrobiota</taxon>
        <taxon>Opitutia</taxon>
        <taxon>Puniceicoccales</taxon>
        <taxon>Puniceicoccales incertae sedis</taxon>
        <taxon>Candidatus Moanibacter</taxon>
    </lineage>
</organism>
<dbReference type="PANTHER" id="PTHR43472">
    <property type="entry name" value="PHOSPHORIBOSYLAMINE--GLYCINE LIGASE"/>
    <property type="match status" value="1"/>
</dbReference>
<dbReference type="Gene3D" id="3.30.470.20">
    <property type="entry name" value="ATP-grasp fold, B domain"/>
    <property type="match status" value="1"/>
</dbReference>
<name>A0A2Z4AH13_9BACT</name>
<evidence type="ECO:0000313" key="12">
    <source>
        <dbReference type="EMBL" id="AWT60446.1"/>
    </source>
</evidence>
<dbReference type="NCBIfam" id="TIGR00877">
    <property type="entry name" value="purD"/>
    <property type="match status" value="1"/>
</dbReference>
<evidence type="ECO:0000256" key="7">
    <source>
        <dbReference type="ARBA" id="ARBA00038345"/>
    </source>
</evidence>
<dbReference type="InterPro" id="IPR020560">
    <property type="entry name" value="PRibGlycinamide_synth_C-dom"/>
</dbReference>
<dbReference type="GO" id="GO:0004637">
    <property type="term" value="F:phosphoribosylamine-glycine ligase activity"/>
    <property type="evidence" value="ECO:0007669"/>
    <property type="project" value="UniProtKB-EC"/>
</dbReference>
<keyword evidence="3 12" id="KW-0436">Ligase</keyword>
<evidence type="ECO:0000256" key="3">
    <source>
        <dbReference type="ARBA" id="ARBA00022598"/>
    </source>
</evidence>
<dbReference type="PROSITE" id="PS50975">
    <property type="entry name" value="ATP_GRASP"/>
    <property type="match status" value="1"/>
</dbReference>
<dbReference type="InterPro" id="IPR020562">
    <property type="entry name" value="PRibGlycinamide_synth_N"/>
</dbReference>
<dbReference type="Pfam" id="PF02844">
    <property type="entry name" value="GARS_N"/>
    <property type="match status" value="1"/>
</dbReference>
<keyword evidence="6 10" id="KW-0067">ATP-binding</keyword>
<reference evidence="12 13" key="1">
    <citation type="submission" date="2018-06" db="EMBL/GenBank/DDBJ databases">
        <title>Draft Genome Sequence of a Novel Marine Bacterium Related to the Verrucomicrobia.</title>
        <authorList>
            <person name="Vosseberg J."/>
            <person name="Martijn J."/>
            <person name="Ettema T.J.G."/>
        </authorList>
    </citation>
    <scope>NUCLEOTIDE SEQUENCE [LARGE SCALE GENOMIC DNA]</scope>
    <source>
        <strain evidence="12">TARA_B100001123</strain>
    </source>
</reference>
<dbReference type="InterPro" id="IPR011761">
    <property type="entry name" value="ATP-grasp"/>
</dbReference>
<dbReference type="SUPFAM" id="SSF51246">
    <property type="entry name" value="Rudiment single hybrid motif"/>
    <property type="match status" value="1"/>
</dbReference>
<dbReference type="Gene3D" id="3.30.1490.20">
    <property type="entry name" value="ATP-grasp fold, A domain"/>
    <property type="match status" value="1"/>
</dbReference>
<keyword evidence="4 10" id="KW-0547">Nucleotide-binding</keyword>
<dbReference type="InterPro" id="IPR037123">
    <property type="entry name" value="PRibGlycinamide_synth_C_sf"/>
</dbReference>
<dbReference type="Proteomes" id="UP000247465">
    <property type="component" value="Chromosome"/>
</dbReference>
<dbReference type="SMART" id="SM01210">
    <property type="entry name" value="GARS_C"/>
    <property type="match status" value="1"/>
</dbReference>
<evidence type="ECO:0000313" key="13">
    <source>
        <dbReference type="Proteomes" id="UP000247465"/>
    </source>
</evidence>
<dbReference type="SUPFAM" id="SSF56059">
    <property type="entry name" value="Glutathione synthetase ATP-binding domain-like"/>
    <property type="match status" value="1"/>
</dbReference>
<comment type="pathway">
    <text evidence="1">Purine metabolism; IMP biosynthesis via de novo pathway; N(1)-(5-phospho-D-ribosyl)glycinamide from 5-phospho-alpha-D-ribose 1-diphosphate: step 2/2.</text>
</comment>
<dbReference type="Pfam" id="PF01071">
    <property type="entry name" value="GARS_A"/>
    <property type="match status" value="1"/>
</dbReference>
<dbReference type="EC" id="6.3.4.13" evidence="2"/>